<dbReference type="AlphaFoldDB" id="A0A1J5PE55"/>
<feature type="region of interest" description="Disordered" evidence="1">
    <location>
        <begin position="31"/>
        <end position="53"/>
    </location>
</feature>
<gene>
    <name evidence="2" type="ORF">GALL_526350</name>
</gene>
<reference evidence="2" key="1">
    <citation type="submission" date="2016-10" db="EMBL/GenBank/DDBJ databases">
        <title>Sequence of Gallionella enrichment culture.</title>
        <authorList>
            <person name="Poehlein A."/>
            <person name="Muehling M."/>
            <person name="Daniel R."/>
        </authorList>
    </citation>
    <scope>NUCLEOTIDE SEQUENCE</scope>
</reference>
<feature type="compositionally biased region" description="Low complexity" evidence="1">
    <location>
        <begin position="31"/>
        <end position="48"/>
    </location>
</feature>
<comment type="caution">
    <text evidence="2">The sequence shown here is derived from an EMBL/GenBank/DDBJ whole genome shotgun (WGS) entry which is preliminary data.</text>
</comment>
<organism evidence="2">
    <name type="scientific">mine drainage metagenome</name>
    <dbReference type="NCBI Taxonomy" id="410659"/>
    <lineage>
        <taxon>unclassified sequences</taxon>
        <taxon>metagenomes</taxon>
        <taxon>ecological metagenomes</taxon>
    </lineage>
</organism>
<evidence type="ECO:0000313" key="2">
    <source>
        <dbReference type="EMBL" id="OIQ65804.1"/>
    </source>
</evidence>
<proteinExistence type="predicted"/>
<name>A0A1J5PE55_9ZZZZ</name>
<evidence type="ECO:0000256" key="1">
    <source>
        <dbReference type="SAM" id="MobiDB-lite"/>
    </source>
</evidence>
<dbReference type="EMBL" id="MLJW01007047">
    <property type="protein sequence ID" value="OIQ65804.1"/>
    <property type="molecule type" value="Genomic_DNA"/>
</dbReference>
<accession>A0A1J5PE55</accession>
<protein>
    <submittedName>
        <fullName evidence="2">Uncharacterized protein</fullName>
    </submittedName>
</protein>
<sequence length="332" mass="34804">MSKTIIRISLSLVVVAALVFALLNVFSSNRNSRSVSASPHPSTSTNTSPPIPDVLGMPVVPVDAIPTVGGHVWRIVNDSNKELARCLTSERINFVGIHTLEYANDIPGAQASVSWITGSNAPSGYFTSAIQQCTIGADQPRDLTELTPDDSVTSPTSETMATNGSLRSYATGTSINGTMLVAFWTQPGAPVISPSPANAIAFRAVALYKLAALGVMNPEVVACKMVAERPIVKTPPEVAALIKAKYADLAPVTILSKYTGAVDVRAESVTPHICVYSDGRQVEYSGKVPTSATEAIVVGVQHASRPLTGGTDSFVTAAKIPTSGWVIVDAWG</sequence>